<feature type="transmembrane region" description="Helical" evidence="1">
    <location>
        <begin position="141"/>
        <end position="163"/>
    </location>
</feature>
<feature type="transmembrane region" description="Helical" evidence="1">
    <location>
        <begin position="19"/>
        <end position="37"/>
    </location>
</feature>
<evidence type="ECO:0000313" key="3">
    <source>
        <dbReference type="Proteomes" id="UP001232992"/>
    </source>
</evidence>
<dbReference type="EMBL" id="JAQOSQ010000010">
    <property type="protein sequence ID" value="MDJ1183819.1"/>
    <property type="molecule type" value="Genomic_DNA"/>
</dbReference>
<keyword evidence="1" id="KW-0812">Transmembrane</keyword>
<protein>
    <submittedName>
        <fullName evidence="2">Uncharacterized protein</fullName>
    </submittedName>
</protein>
<keyword evidence="3" id="KW-1185">Reference proteome</keyword>
<gene>
    <name evidence="2" type="ORF">PMH09_11540</name>
</gene>
<comment type="caution">
    <text evidence="2">The sequence shown here is derived from an EMBL/GenBank/DDBJ whole genome shotgun (WGS) entry which is preliminary data.</text>
</comment>
<accession>A0ABT7BXB1</accession>
<proteinExistence type="predicted"/>
<evidence type="ECO:0000256" key="1">
    <source>
        <dbReference type="SAM" id="Phobius"/>
    </source>
</evidence>
<dbReference type="RefSeq" id="WP_283758471.1">
    <property type="nucleotide sequence ID" value="NZ_JAQOSQ010000010.1"/>
</dbReference>
<organism evidence="2 3">
    <name type="scientific">Roseofilum casamattae BLCC-M143</name>
    <dbReference type="NCBI Taxonomy" id="3022442"/>
    <lineage>
        <taxon>Bacteria</taxon>
        <taxon>Bacillati</taxon>
        <taxon>Cyanobacteriota</taxon>
        <taxon>Cyanophyceae</taxon>
        <taxon>Desertifilales</taxon>
        <taxon>Desertifilaceae</taxon>
        <taxon>Roseofilum</taxon>
        <taxon>Roseofilum casamattae</taxon>
    </lineage>
</organism>
<feature type="transmembrane region" description="Helical" evidence="1">
    <location>
        <begin position="43"/>
        <end position="68"/>
    </location>
</feature>
<evidence type="ECO:0000313" key="2">
    <source>
        <dbReference type="EMBL" id="MDJ1183819.1"/>
    </source>
</evidence>
<feature type="transmembrane region" description="Helical" evidence="1">
    <location>
        <begin position="80"/>
        <end position="98"/>
    </location>
</feature>
<dbReference type="Proteomes" id="UP001232992">
    <property type="component" value="Unassembled WGS sequence"/>
</dbReference>
<reference evidence="2 3" key="1">
    <citation type="submission" date="2023-01" db="EMBL/GenBank/DDBJ databases">
        <title>Novel diversity within Roseofilum (Cyanobacteria; Desertifilaceae) from marine benthic mats with descriptions of four novel species.</title>
        <authorList>
            <person name="Wang Y."/>
            <person name="Berthold D.E."/>
            <person name="Hu J."/>
            <person name="Lefler F.W."/>
            <person name="Laughinghouse H.D. IV."/>
        </authorList>
    </citation>
    <scope>NUCLEOTIDE SEQUENCE [LARGE SCALE GENOMIC DNA]</scope>
    <source>
        <strain evidence="2 3">BLCC-M143</strain>
    </source>
</reference>
<name>A0ABT7BXB1_9CYAN</name>
<keyword evidence="1" id="KW-0472">Membrane</keyword>
<sequence length="300" mass="34267">MSSVDSAETNNEPKILRRVASLISLLGVSLFFTGWIYQSLYWYYFNLSLKTIELNLQYLFIIPLQVFLGDSDAVARSARYLLFMFAGIYANLWLVKWLEAFGAQLGQQIKKQFDRQSNKLAKKIFHCWLRYNPLDKESINLIRFLANETVIIAWVLIVLYNLARAQGFADYQRDIGVNSTLPVVALVIPEDQLPLGRLLKDSLIDSSIDDGGSLIDPSIEGFRYFGQSGMVKDIFGDEDNYIGDGTDLPERVWRLLLEQDDWIYLVQTFPKSQSPPRVVAIKESMNGEQLMILAPTIESQ</sequence>
<keyword evidence="1" id="KW-1133">Transmembrane helix</keyword>